<feature type="signal peptide" evidence="4">
    <location>
        <begin position="1"/>
        <end position="25"/>
    </location>
</feature>
<evidence type="ECO:0000313" key="8">
    <source>
        <dbReference type="Proteomes" id="UP000002432"/>
    </source>
</evidence>
<dbReference type="Gene3D" id="2.40.420.20">
    <property type="match status" value="1"/>
</dbReference>
<evidence type="ECO:0000256" key="3">
    <source>
        <dbReference type="ARBA" id="ARBA00022448"/>
    </source>
</evidence>
<feature type="chain" id="PRO_5004191234" evidence="4">
    <location>
        <begin position="26"/>
        <end position="364"/>
    </location>
</feature>
<dbReference type="Gene3D" id="2.40.50.100">
    <property type="match status" value="1"/>
</dbReference>
<evidence type="ECO:0000256" key="4">
    <source>
        <dbReference type="SAM" id="SignalP"/>
    </source>
</evidence>
<sequence length="364" mass="39332">MAGLRKLSVLLAFAFAALCLLTNVACTSTEAKQPAPQALPVKTSSIQLQQVPQVGEFVATVKSRRSASIQPQVDGSLTRILVKSGDSVRAGQVLMTIDPLKQQATVDQQRSTEAQKKATLDYNERELERQKALFESGVTSKRDYEIALQNYQNSKADWEASTAARVTQQRQLAYYNLTAPFAGIVGDIPVHIGDYVSPQTLLTTVDENAELEAYIYIPTDRTADIRMGLPVQIVTSKGELIEATKVDFISPQVDNALQGILVKAPLHGSLEKFRNAQLIKARVVWNTSPTPTVPVLAVTRIGGQPFVYVAAQTDKGTVAKQRSVVLGDTVGNDYAVTSGLQPGDKVIVSGIQFLADGVPVQPIS</sequence>
<dbReference type="HOGENOM" id="CLU_018816_1_2_0"/>
<dbReference type="EnsemblBacteria" id="ABF40070">
    <property type="protein sequence ID" value="ABF40070"/>
    <property type="gene ID" value="Acid345_1067"/>
</dbReference>
<dbReference type="Pfam" id="PF25967">
    <property type="entry name" value="RND-MFP_C"/>
    <property type="match status" value="1"/>
</dbReference>
<gene>
    <name evidence="7" type="ordered locus">Acid345_1067</name>
</gene>
<keyword evidence="4" id="KW-0732">Signal</keyword>
<feature type="domain" description="Multidrug resistance protein MdtA-like barrel-sandwich hybrid" evidence="5">
    <location>
        <begin position="65"/>
        <end position="198"/>
    </location>
</feature>
<comment type="subcellular location">
    <subcellularLocation>
        <location evidence="1">Cell envelope</location>
    </subcellularLocation>
</comment>
<evidence type="ECO:0000256" key="1">
    <source>
        <dbReference type="ARBA" id="ARBA00004196"/>
    </source>
</evidence>
<keyword evidence="3" id="KW-0813">Transport</keyword>
<proteinExistence type="inferred from homology"/>
<dbReference type="KEGG" id="aba:Acid345_1067"/>
<dbReference type="Proteomes" id="UP000002432">
    <property type="component" value="Chromosome"/>
</dbReference>
<evidence type="ECO:0000313" key="7">
    <source>
        <dbReference type="EMBL" id="ABF40070.1"/>
    </source>
</evidence>
<dbReference type="NCBIfam" id="TIGR01730">
    <property type="entry name" value="RND_mfp"/>
    <property type="match status" value="1"/>
</dbReference>
<dbReference type="InterPro" id="IPR058625">
    <property type="entry name" value="MdtA-like_BSH"/>
</dbReference>
<dbReference type="InterPro" id="IPR006143">
    <property type="entry name" value="RND_pump_MFP"/>
</dbReference>
<dbReference type="AlphaFoldDB" id="Q1IST0"/>
<evidence type="ECO:0000259" key="5">
    <source>
        <dbReference type="Pfam" id="PF25917"/>
    </source>
</evidence>
<dbReference type="SUPFAM" id="SSF111369">
    <property type="entry name" value="HlyD-like secretion proteins"/>
    <property type="match status" value="1"/>
</dbReference>
<reference evidence="7 8" key="1">
    <citation type="journal article" date="2009" name="Appl. Environ. Microbiol.">
        <title>Three genomes from the phylum Acidobacteria provide insight into the lifestyles of these microorganisms in soils.</title>
        <authorList>
            <person name="Ward N.L."/>
            <person name="Challacombe J.F."/>
            <person name="Janssen P.H."/>
            <person name="Henrissat B."/>
            <person name="Coutinho P.M."/>
            <person name="Wu M."/>
            <person name="Xie G."/>
            <person name="Haft D.H."/>
            <person name="Sait M."/>
            <person name="Badger J."/>
            <person name="Barabote R.D."/>
            <person name="Bradley B."/>
            <person name="Brettin T.S."/>
            <person name="Brinkac L.M."/>
            <person name="Bruce D."/>
            <person name="Creasy T."/>
            <person name="Daugherty S.C."/>
            <person name="Davidsen T.M."/>
            <person name="DeBoy R.T."/>
            <person name="Detter J.C."/>
            <person name="Dodson R.J."/>
            <person name="Durkin A.S."/>
            <person name="Ganapathy A."/>
            <person name="Gwinn-Giglio M."/>
            <person name="Han C.S."/>
            <person name="Khouri H."/>
            <person name="Kiss H."/>
            <person name="Kothari S.P."/>
            <person name="Madupu R."/>
            <person name="Nelson K.E."/>
            <person name="Nelson W.C."/>
            <person name="Paulsen I."/>
            <person name="Penn K."/>
            <person name="Ren Q."/>
            <person name="Rosovitz M.J."/>
            <person name="Selengut J.D."/>
            <person name="Shrivastava S."/>
            <person name="Sullivan S.A."/>
            <person name="Tapia R."/>
            <person name="Thompson L.S."/>
            <person name="Watkins K.L."/>
            <person name="Yang Q."/>
            <person name="Yu C."/>
            <person name="Zafar N."/>
            <person name="Zhou L."/>
            <person name="Kuske C.R."/>
        </authorList>
    </citation>
    <scope>NUCLEOTIDE SEQUENCE [LARGE SCALE GENOMIC DNA]</scope>
    <source>
        <strain evidence="7 8">Ellin345</strain>
    </source>
</reference>
<evidence type="ECO:0000259" key="6">
    <source>
        <dbReference type="Pfam" id="PF25967"/>
    </source>
</evidence>
<protein>
    <submittedName>
        <fullName evidence="7">Secretion protein HlyD</fullName>
    </submittedName>
</protein>
<keyword evidence="8" id="KW-1185">Reference proteome</keyword>
<dbReference type="InterPro" id="IPR058627">
    <property type="entry name" value="MdtA-like_C"/>
</dbReference>
<accession>Q1IST0</accession>
<organism evidence="7 8">
    <name type="scientific">Koribacter versatilis (strain Ellin345)</name>
    <dbReference type="NCBI Taxonomy" id="204669"/>
    <lineage>
        <taxon>Bacteria</taxon>
        <taxon>Pseudomonadati</taxon>
        <taxon>Acidobacteriota</taxon>
        <taxon>Terriglobia</taxon>
        <taxon>Terriglobales</taxon>
        <taxon>Candidatus Korobacteraceae</taxon>
        <taxon>Candidatus Korobacter</taxon>
    </lineage>
</organism>
<comment type="similarity">
    <text evidence="2">Belongs to the membrane fusion protein (MFP) (TC 8.A.1) family.</text>
</comment>
<dbReference type="EMBL" id="CP000360">
    <property type="protein sequence ID" value="ABF40070.1"/>
    <property type="molecule type" value="Genomic_DNA"/>
</dbReference>
<dbReference type="Gene3D" id="2.40.30.170">
    <property type="match status" value="1"/>
</dbReference>
<evidence type="ECO:0000256" key="2">
    <source>
        <dbReference type="ARBA" id="ARBA00009477"/>
    </source>
</evidence>
<dbReference type="eggNOG" id="COG0845">
    <property type="taxonomic scope" value="Bacteria"/>
</dbReference>
<dbReference type="STRING" id="204669.Acid345_1067"/>
<dbReference type="Pfam" id="PF25917">
    <property type="entry name" value="BSH_RND"/>
    <property type="match status" value="1"/>
</dbReference>
<dbReference type="PANTHER" id="PTHR30469:SF39">
    <property type="entry name" value="SLL0180 PROTEIN"/>
    <property type="match status" value="1"/>
</dbReference>
<dbReference type="OrthoDB" id="5379451at2"/>
<dbReference type="PANTHER" id="PTHR30469">
    <property type="entry name" value="MULTIDRUG RESISTANCE PROTEIN MDTA"/>
    <property type="match status" value="1"/>
</dbReference>
<name>Q1IST0_KORVE</name>
<dbReference type="GO" id="GO:0015562">
    <property type="term" value="F:efflux transmembrane transporter activity"/>
    <property type="evidence" value="ECO:0007669"/>
    <property type="project" value="TreeGrafter"/>
</dbReference>
<dbReference type="Gene3D" id="1.10.287.470">
    <property type="entry name" value="Helix hairpin bin"/>
    <property type="match status" value="1"/>
</dbReference>
<dbReference type="GO" id="GO:1990281">
    <property type="term" value="C:efflux pump complex"/>
    <property type="evidence" value="ECO:0007669"/>
    <property type="project" value="TreeGrafter"/>
</dbReference>
<feature type="domain" description="Multidrug resistance protein MdtA-like C-terminal permuted SH3" evidence="6">
    <location>
        <begin position="293"/>
        <end position="352"/>
    </location>
</feature>